<dbReference type="EMBL" id="JASMQC010000015">
    <property type="protein sequence ID" value="KAK1940022.1"/>
    <property type="molecule type" value="Genomic_DNA"/>
</dbReference>
<keyword evidence="3 5" id="KW-0964">Secreted</keyword>
<dbReference type="Pfam" id="PF16810">
    <property type="entry name" value="RXLR"/>
    <property type="match status" value="1"/>
</dbReference>
<dbReference type="AlphaFoldDB" id="A0AAD9GK64"/>
<feature type="compositionally biased region" description="Acidic residues" evidence="6">
    <location>
        <begin position="56"/>
        <end position="69"/>
    </location>
</feature>
<keyword evidence="4 5" id="KW-0732">Signal</keyword>
<protein>
    <recommendedName>
        <fullName evidence="5">RxLR effector protein</fullName>
    </recommendedName>
</protein>
<comment type="domain">
    <text evidence="5">The RxLR-dEER motif acts to carry the protein into the host cell cytoplasm through binding to cell surface phosphatidylinositol-3-phosphate.</text>
</comment>
<comment type="similarity">
    <text evidence="2 5">Belongs to the RxLR effector family.</text>
</comment>
<comment type="subcellular location">
    <subcellularLocation>
        <location evidence="1 5">Secreted</location>
    </subcellularLocation>
</comment>
<evidence type="ECO:0000256" key="4">
    <source>
        <dbReference type="ARBA" id="ARBA00022729"/>
    </source>
</evidence>
<name>A0AAD9GK64_9STRA</name>
<feature type="signal peptide" evidence="5">
    <location>
        <begin position="1"/>
        <end position="25"/>
    </location>
</feature>
<evidence type="ECO:0000256" key="2">
    <source>
        <dbReference type="ARBA" id="ARBA00010400"/>
    </source>
</evidence>
<dbReference type="Proteomes" id="UP001259832">
    <property type="component" value="Unassembled WGS sequence"/>
</dbReference>
<evidence type="ECO:0000256" key="5">
    <source>
        <dbReference type="RuleBase" id="RU367124"/>
    </source>
</evidence>
<dbReference type="InterPro" id="IPR031825">
    <property type="entry name" value="RXLR"/>
</dbReference>
<accession>A0AAD9GK64</accession>
<organism evidence="7 8">
    <name type="scientific">Phytophthora citrophthora</name>
    <dbReference type="NCBI Taxonomy" id="4793"/>
    <lineage>
        <taxon>Eukaryota</taxon>
        <taxon>Sar</taxon>
        <taxon>Stramenopiles</taxon>
        <taxon>Oomycota</taxon>
        <taxon>Peronosporomycetes</taxon>
        <taxon>Peronosporales</taxon>
        <taxon>Peronosporaceae</taxon>
        <taxon>Phytophthora</taxon>
    </lineage>
</organism>
<evidence type="ECO:0000256" key="3">
    <source>
        <dbReference type="ARBA" id="ARBA00022525"/>
    </source>
</evidence>
<feature type="chain" id="PRO_5041965817" description="RxLR effector protein" evidence="5">
    <location>
        <begin position="26"/>
        <end position="164"/>
    </location>
</feature>
<evidence type="ECO:0000256" key="1">
    <source>
        <dbReference type="ARBA" id="ARBA00004613"/>
    </source>
</evidence>
<comment type="caution">
    <text evidence="7">The sequence shown here is derived from an EMBL/GenBank/DDBJ whole genome shotgun (WGS) entry which is preliminary data.</text>
</comment>
<gene>
    <name evidence="7" type="ORF">P3T76_008345</name>
</gene>
<proteinExistence type="inferred from homology"/>
<keyword evidence="8" id="KW-1185">Reference proteome</keyword>
<evidence type="ECO:0000256" key="6">
    <source>
        <dbReference type="SAM" id="MobiDB-lite"/>
    </source>
</evidence>
<evidence type="ECO:0000313" key="8">
    <source>
        <dbReference type="Proteomes" id="UP001259832"/>
    </source>
</evidence>
<sequence length="164" mass="17997">MRVNYVLLAAAVVLVGAIDASVATADTVAKIGMESPAFAVESDNHRSLRLRKDDVIDSEEDESDDDSVEEERGWLSDNVALAQLTAQFMGKSSDEVGQIIKKLDDDKIELLFDKGGSILTKHLPDFYTGMHGNEFGLLIRNLPLEQQAPLLSAYSKYLDIKGLL</sequence>
<comment type="function">
    <text evidence="5">Effector that suppresses plant defense responses during pathogen infection.</text>
</comment>
<reference evidence="7" key="1">
    <citation type="submission" date="2023-08" db="EMBL/GenBank/DDBJ databases">
        <title>Reference Genome Resource for the Citrus Pathogen Phytophthora citrophthora.</title>
        <authorList>
            <person name="Moller H."/>
            <person name="Coetzee B."/>
            <person name="Rose L.J."/>
            <person name="Van Niekerk J.M."/>
        </authorList>
    </citation>
    <scope>NUCLEOTIDE SEQUENCE</scope>
    <source>
        <strain evidence="7">STE-U-9442</strain>
    </source>
</reference>
<evidence type="ECO:0000313" key="7">
    <source>
        <dbReference type="EMBL" id="KAK1940022.1"/>
    </source>
</evidence>
<feature type="region of interest" description="Disordered" evidence="6">
    <location>
        <begin position="51"/>
        <end position="72"/>
    </location>
</feature>